<dbReference type="CDD" id="cd13143">
    <property type="entry name" value="MATE_MepA_like"/>
    <property type="match status" value="1"/>
</dbReference>
<feature type="transmembrane region" description="Helical" evidence="10">
    <location>
        <begin position="391"/>
        <end position="410"/>
    </location>
</feature>
<dbReference type="InterPro" id="IPR002528">
    <property type="entry name" value="MATE_fam"/>
</dbReference>
<protein>
    <recommendedName>
        <fullName evidence="3">Multidrug export protein MepA</fullName>
    </recommendedName>
</protein>
<feature type="transmembrane region" description="Helical" evidence="10">
    <location>
        <begin position="193"/>
        <end position="215"/>
    </location>
</feature>
<dbReference type="PIRSF" id="PIRSF006603">
    <property type="entry name" value="DinF"/>
    <property type="match status" value="1"/>
</dbReference>
<evidence type="ECO:0000256" key="9">
    <source>
        <dbReference type="ARBA" id="ARBA00023251"/>
    </source>
</evidence>
<feature type="transmembrane region" description="Helical" evidence="10">
    <location>
        <begin position="130"/>
        <end position="150"/>
    </location>
</feature>
<dbReference type="EMBL" id="JACRSZ010000010">
    <property type="protein sequence ID" value="MBC8573533.1"/>
    <property type="molecule type" value="Genomic_DNA"/>
</dbReference>
<feature type="transmembrane region" description="Helical" evidence="10">
    <location>
        <begin position="365"/>
        <end position="382"/>
    </location>
</feature>
<evidence type="ECO:0000256" key="6">
    <source>
        <dbReference type="ARBA" id="ARBA00022692"/>
    </source>
</evidence>
<feature type="transmembrane region" description="Helical" evidence="10">
    <location>
        <begin position="99"/>
        <end position="124"/>
    </location>
</feature>
<keyword evidence="4" id="KW-0813">Transport</keyword>
<evidence type="ECO:0000256" key="10">
    <source>
        <dbReference type="SAM" id="Phobius"/>
    </source>
</evidence>
<evidence type="ECO:0000313" key="12">
    <source>
        <dbReference type="Proteomes" id="UP000657421"/>
    </source>
</evidence>
<dbReference type="InterPro" id="IPR051327">
    <property type="entry name" value="MATE_MepA_subfamily"/>
</dbReference>
<comment type="caution">
    <text evidence="11">The sequence shown here is derived from an EMBL/GenBank/DDBJ whole genome shotgun (WGS) entry which is preliminary data.</text>
</comment>
<dbReference type="PANTHER" id="PTHR43823:SF3">
    <property type="entry name" value="MULTIDRUG EXPORT PROTEIN MEPA"/>
    <property type="match status" value="1"/>
</dbReference>
<keyword evidence="6 10" id="KW-0812">Transmembrane</keyword>
<name>A0ABR7NAV5_9FIRM</name>
<evidence type="ECO:0000256" key="7">
    <source>
        <dbReference type="ARBA" id="ARBA00022989"/>
    </source>
</evidence>
<feature type="transmembrane region" description="Helical" evidence="10">
    <location>
        <begin position="52"/>
        <end position="79"/>
    </location>
</feature>
<evidence type="ECO:0000256" key="2">
    <source>
        <dbReference type="ARBA" id="ARBA00008417"/>
    </source>
</evidence>
<evidence type="ECO:0000256" key="5">
    <source>
        <dbReference type="ARBA" id="ARBA00022475"/>
    </source>
</evidence>
<reference evidence="11 12" key="1">
    <citation type="submission" date="2020-08" db="EMBL/GenBank/DDBJ databases">
        <title>Genome public.</title>
        <authorList>
            <person name="Liu C."/>
            <person name="Sun Q."/>
        </authorList>
    </citation>
    <scope>NUCLEOTIDE SEQUENCE [LARGE SCALE GENOMIC DNA]</scope>
    <source>
        <strain evidence="11 12">NSJ-46</strain>
    </source>
</reference>
<feature type="transmembrane region" description="Helical" evidence="10">
    <location>
        <begin position="430"/>
        <end position="448"/>
    </location>
</feature>
<keyword evidence="9" id="KW-0046">Antibiotic resistance</keyword>
<evidence type="ECO:0000256" key="4">
    <source>
        <dbReference type="ARBA" id="ARBA00022448"/>
    </source>
</evidence>
<dbReference type="Pfam" id="PF01554">
    <property type="entry name" value="MatE"/>
    <property type="match status" value="2"/>
</dbReference>
<comment type="subcellular location">
    <subcellularLocation>
        <location evidence="1">Cell membrane</location>
        <topology evidence="1">Multi-pass membrane protein</topology>
    </subcellularLocation>
</comment>
<feature type="transmembrane region" description="Helical" evidence="10">
    <location>
        <begin position="12"/>
        <end position="32"/>
    </location>
</feature>
<evidence type="ECO:0000256" key="8">
    <source>
        <dbReference type="ARBA" id="ARBA00023136"/>
    </source>
</evidence>
<dbReference type="InterPro" id="IPR048279">
    <property type="entry name" value="MdtK-like"/>
</dbReference>
<dbReference type="NCBIfam" id="TIGR00797">
    <property type="entry name" value="matE"/>
    <property type="match status" value="1"/>
</dbReference>
<gene>
    <name evidence="11" type="ORF">H8716_10635</name>
</gene>
<evidence type="ECO:0000313" key="11">
    <source>
        <dbReference type="EMBL" id="MBC8573533.1"/>
    </source>
</evidence>
<dbReference type="PANTHER" id="PTHR43823">
    <property type="entry name" value="SPORULATION PROTEIN YKVU"/>
    <property type="match status" value="1"/>
</dbReference>
<feature type="transmembrane region" description="Helical" evidence="10">
    <location>
        <begin position="319"/>
        <end position="345"/>
    </location>
</feature>
<keyword evidence="5" id="KW-1003">Cell membrane</keyword>
<keyword evidence="7 10" id="KW-1133">Transmembrane helix</keyword>
<dbReference type="Proteomes" id="UP000657421">
    <property type="component" value="Unassembled WGS sequence"/>
</dbReference>
<organism evidence="11 12">
    <name type="scientific">Jingyaoa shaoxingensis</name>
    <dbReference type="NCBI Taxonomy" id="2763671"/>
    <lineage>
        <taxon>Bacteria</taxon>
        <taxon>Bacillati</taxon>
        <taxon>Bacillota</taxon>
        <taxon>Clostridia</taxon>
        <taxon>Lachnospirales</taxon>
        <taxon>Lachnospiraceae</taxon>
        <taxon>Jingyaoa</taxon>
    </lineage>
</organism>
<accession>A0ABR7NAV5</accession>
<dbReference type="InterPro" id="IPR045070">
    <property type="entry name" value="MATE_MepA-like"/>
</dbReference>
<evidence type="ECO:0000256" key="3">
    <source>
        <dbReference type="ARBA" id="ARBA00022106"/>
    </source>
</evidence>
<keyword evidence="12" id="KW-1185">Reference proteome</keyword>
<dbReference type="RefSeq" id="WP_249308824.1">
    <property type="nucleotide sequence ID" value="NZ_JACRSZ010000010.1"/>
</dbReference>
<proteinExistence type="inferred from homology"/>
<sequence>MKRIDFENGTITGNILGAGLPMLVAQLLNLLYNVVDRIYIARIPGEGTAALGAVGLCFPLIVIITAFANLFGSGGAPLFSIYRGKKKEPEAVCIMNTSFTMLSASALILLVIGLCFARPLLILFGASSEALTYALPYLMVYLIGTLPSMLSVGMNPFINAQGYSVIGMISVAIGAVANMLLDPLFIFVLGFGIRGAAIATVISQVLSAVFVLYFLTRKSELKVRLLHKSEVPKCLGYAKNITSLGTAGFIMQITNSLVTICCNNVLSVTGGDIYISVMTIVSSVRQLVETPIYAMNEGTSPILSYNYGAVRPARVRKAILVLGMMILAYTAVMWSLIILVPGTLIRVFTSDTSLVQDTIPALNQYFAAFIFMDLQYIGQTVFKSLNKKKQAIFFSLLRKVFIVVPLTYLMPYALHMGTRGVFLAEPVSNIIGGSLCFITMLCIVLPELKRMEK</sequence>
<comment type="similarity">
    <text evidence="2">Belongs to the multi antimicrobial extrusion (MATE) (TC 2.A.66.1) family. MepA subfamily.</text>
</comment>
<evidence type="ECO:0000256" key="1">
    <source>
        <dbReference type="ARBA" id="ARBA00004651"/>
    </source>
</evidence>
<keyword evidence="8 10" id="KW-0472">Membrane</keyword>
<feature type="transmembrane region" description="Helical" evidence="10">
    <location>
        <begin position="162"/>
        <end position="181"/>
    </location>
</feature>